<organism evidence="1 2">
    <name type="scientific">Musicola paradisiaca (strain Ech703)</name>
    <name type="common">Dickeya paradisiaca</name>
    <name type="synonym">Dickeya dadantii</name>
    <dbReference type="NCBI Taxonomy" id="579405"/>
    <lineage>
        <taxon>Bacteria</taxon>
        <taxon>Pseudomonadati</taxon>
        <taxon>Pseudomonadota</taxon>
        <taxon>Gammaproteobacteria</taxon>
        <taxon>Enterobacterales</taxon>
        <taxon>Pectobacteriaceae</taxon>
        <taxon>Musicola</taxon>
    </lineage>
</organism>
<dbReference type="STRING" id="579405.Dd703_0130"/>
<accession>C6C6N0</accession>
<protein>
    <submittedName>
        <fullName evidence="1">Uncharacterized protein</fullName>
    </submittedName>
</protein>
<evidence type="ECO:0000313" key="2">
    <source>
        <dbReference type="Proteomes" id="UP000002734"/>
    </source>
</evidence>
<evidence type="ECO:0000313" key="1">
    <source>
        <dbReference type="EMBL" id="ACS83949.1"/>
    </source>
</evidence>
<gene>
    <name evidence="1" type="ordered locus">Dd703_0130</name>
</gene>
<dbReference type="HOGENOM" id="CLU_2315792_0_0_6"/>
<sequence length="99" mass="11815">MCHAISRCLTKSRQDKKAIVNHGLFCFMMEEEKHRLTHIKWIFWGSVIQQLRRDGMYLTLDISPIFRIIEGSLFNLLRDKTAHFHIEVVTDFIFRHQLG</sequence>
<proteinExistence type="predicted"/>
<dbReference type="Proteomes" id="UP000002734">
    <property type="component" value="Chromosome"/>
</dbReference>
<name>C6C6N0_MUSP7</name>
<dbReference type="KEGG" id="dda:Dd703_0130"/>
<reference evidence="1" key="1">
    <citation type="submission" date="2009-06" db="EMBL/GenBank/DDBJ databases">
        <title>Complete sequence of Dickeya dadantii Ech703.</title>
        <authorList>
            <consortium name="US DOE Joint Genome Institute"/>
            <person name="Lucas S."/>
            <person name="Copeland A."/>
            <person name="Lapidus A."/>
            <person name="Glavina del Rio T."/>
            <person name="Dalin E."/>
            <person name="Tice H."/>
            <person name="Bruce D."/>
            <person name="Goodwin L."/>
            <person name="Pitluck S."/>
            <person name="Chertkov O."/>
            <person name="Brettin T."/>
            <person name="Detter J.C."/>
            <person name="Han C."/>
            <person name="Larimer F."/>
            <person name="Land M."/>
            <person name="Hauser L."/>
            <person name="Kyrpides N."/>
            <person name="Mikhailova N."/>
            <person name="Balakrishnan V."/>
            <person name="Glasner J."/>
            <person name="Perna N.T."/>
        </authorList>
    </citation>
    <scope>NUCLEOTIDE SEQUENCE [LARGE SCALE GENOMIC DNA]</scope>
    <source>
        <strain evidence="1">Ech703</strain>
    </source>
</reference>
<dbReference type="AlphaFoldDB" id="C6C6N0"/>
<dbReference type="EMBL" id="CP001654">
    <property type="protein sequence ID" value="ACS83949.1"/>
    <property type="molecule type" value="Genomic_DNA"/>
</dbReference>
<keyword evidence="2" id="KW-1185">Reference proteome</keyword>